<evidence type="ECO:0000313" key="1">
    <source>
        <dbReference type="EMBL" id="CAF4671789.1"/>
    </source>
</evidence>
<dbReference type="EMBL" id="CAJOBG010092951">
    <property type="protein sequence ID" value="CAF4672069.1"/>
    <property type="molecule type" value="Genomic_DNA"/>
</dbReference>
<dbReference type="Proteomes" id="UP000663866">
    <property type="component" value="Unassembled WGS sequence"/>
</dbReference>
<evidence type="ECO:0000313" key="2">
    <source>
        <dbReference type="EMBL" id="CAF4672069.1"/>
    </source>
</evidence>
<keyword evidence="3" id="KW-1185">Reference proteome</keyword>
<organism evidence="2 3">
    <name type="scientific">Rotaria magnacalcarata</name>
    <dbReference type="NCBI Taxonomy" id="392030"/>
    <lineage>
        <taxon>Eukaryota</taxon>
        <taxon>Metazoa</taxon>
        <taxon>Spiralia</taxon>
        <taxon>Gnathifera</taxon>
        <taxon>Rotifera</taxon>
        <taxon>Eurotatoria</taxon>
        <taxon>Bdelloidea</taxon>
        <taxon>Philodinida</taxon>
        <taxon>Philodinidae</taxon>
        <taxon>Rotaria</taxon>
    </lineage>
</organism>
<reference evidence="2" key="1">
    <citation type="submission" date="2021-02" db="EMBL/GenBank/DDBJ databases">
        <authorList>
            <person name="Nowell W R."/>
        </authorList>
    </citation>
    <scope>NUCLEOTIDE SEQUENCE</scope>
</reference>
<proteinExistence type="predicted"/>
<name>A0A821GP71_9BILA</name>
<gene>
    <name evidence="1" type="ORF">OVN521_LOCUS47431</name>
    <name evidence="2" type="ORF">OVN521_LOCUS47441</name>
</gene>
<accession>A0A821GP71</accession>
<protein>
    <submittedName>
        <fullName evidence="2">Uncharacterized protein</fullName>
    </submittedName>
</protein>
<sequence>MKKADRQLKKWIDMTERLLSRHPSTNSGDNTEQQALRDLFENISILHSQYRIRMTGE</sequence>
<dbReference type="EMBL" id="CAJOBG010092865">
    <property type="protein sequence ID" value="CAF4671789.1"/>
    <property type="molecule type" value="Genomic_DNA"/>
</dbReference>
<dbReference type="AlphaFoldDB" id="A0A821GP71"/>
<feature type="non-terminal residue" evidence="2">
    <location>
        <position position="1"/>
    </location>
</feature>
<comment type="caution">
    <text evidence="2">The sequence shown here is derived from an EMBL/GenBank/DDBJ whole genome shotgun (WGS) entry which is preliminary data.</text>
</comment>
<evidence type="ECO:0000313" key="3">
    <source>
        <dbReference type="Proteomes" id="UP000663866"/>
    </source>
</evidence>